<dbReference type="EMBL" id="JACAZF010000007">
    <property type="protein sequence ID" value="KAF7299435.1"/>
    <property type="molecule type" value="Genomic_DNA"/>
</dbReference>
<dbReference type="Pfam" id="PF14378">
    <property type="entry name" value="PAP2_3"/>
    <property type="match status" value="1"/>
</dbReference>
<keyword evidence="2 5" id="KW-0812">Transmembrane</keyword>
<dbReference type="PANTHER" id="PTHR31310:SF16">
    <property type="entry name" value="INOSITOLPHOSPHOTRANSFERASE AUR1_IPT1 DOMAIN-CONTAINING PROTEIN"/>
    <property type="match status" value="1"/>
</dbReference>
<evidence type="ECO:0000256" key="1">
    <source>
        <dbReference type="ARBA" id="ARBA00004141"/>
    </source>
</evidence>
<keyword evidence="8" id="KW-1185">Reference proteome</keyword>
<evidence type="ECO:0000256" key="3">
    <source>
        <dbReference type="ARBA" id="ARBA00022989"/>
    </source>
</evidence>
<dbReference type="Proteomes" id="UP000636479">
    <property type="component" value="Unassembled WGS sequence"/>
</dbReference>
<dbReference type="PANTHER" id="PTHR31310">
    <property type="match status" value="1"/>
</dbReference>
<protein>
    <submittedName>
        <fullName evidence="7">Integral membrane protein</fullName>
    </submittedName>
</protein>
<keyword evidence="3 5" id="KW-1133">Transmembrane helix</keyword>
<evidence type="ECO:0000259" key="6">
    <source>
        <dbReference type="Pfam" id="PF14378"/>
    </source>
</evidence>
<gene>
    <name evidence="7" type="ORF">MIND_00893300</name>
</gene>
<dbReference type="InterPro" id="IPR052185">
    <property type="entry name" value="IPC_Synthase-Related"/>
</dbReference>
<dbReference type="GO" id="GO:0016020">
    <property type="term" value="C:membrane"/>
    <property type="evidence" value="ECO:0007669"/>
    <property type="project" value="UniProtKB-SubCell"/>
</dbReference>
<feature type="transmembrane region" description="Helical" evidence="5">
    <location>
        <begin position="160"/>
        <end position="179"/>
    </location>
</feature>
<evidence type="ECO:0000256" key="2">
    <source>
        <dbReference type="ARBA" id="ARBA00022692"/>
    </source>
</evidence>
<accession>A0A8H6SGZ8</accession>
<feature type="transmembrane region" description="Helical" evidence="5">
    <location>
        <begin position="274"/>
        <end position="307"/>
    </location>
</feature>
<comment type="subcellular location">
    <subcellularLocation>
        <location evidence="1">Membrane</location>
        <topology evidence="1">Multi-pass membrane protein</topology>
    </subcellularLocation>
</comment>
<feature type="domain" description="Inositolphosphotransferase Aur1/Ipt1" evidence="6">
    <location>
        <begin position="126"/>
        <end position="306"/>
    </location>
</feature>
<dbReference type="GeneID" id="59348097"/>
<feature type="transmembrane region" description="Helical" evidence="5">
    <location>
        <begin position="6"/>
        <end position="24"/>
    </location>
</feature>
<comment type="caution">
    <text evidence="7">The sequence shown here is derived from an EMBL/GenBank/DDBJ whole genome shotgun (WGS) entry which is preliminary data.</text>
</comment>
<dbReference type="Gene3D" id="1.20.144.10">
    <property type="entry name" value="Phosphatidic acid phosphatase type 2/haloperoxidase"/>
    <property type="match status" value="1"/>
</dbReference>
<dbReference type="RefSeq" id="XP_037218823.1">
    <property type="nucleotide sequence ID" value="XM_037365581.1"/>
</dbReference>
<feature type="transmembrane region" description="Helical" evidence="5">
    <location>
        <begin position="75"/>
        <end position="95"/>
    </location>
</feature>
<dbReference type="AlphaFoldDB" id="A0A8H6SGZ8"/>
<evidence type="ECO:0000313" key="8">
    <source>
        <dbReference type="Proteomes" id="UP000636479"/>
    </source>
</evidence>
<name>A0A8H6SGZ8_9AGAR</name>
<reference evidence="7" key="1">
    <citation type="submission" date="2020-05" db="EMBL/GenBank/DDBJ databases">
        <title>Mycena genomes resolve the evolution of fungal bioluminescence.</title>
        <authorList>
            <person name="Tsai I.J."/>
        </authorList>
    </citation>
    <scope>NUCLEOTIDE SEQUENCE</scope>
    <source>
        <strain evidence="7">171206Taipei</strain>
    </source>
</reference>
<evidence type="ECO:0000256" key="5">
    <source>
        <dbReference type="SAM" id="Phobius"/>
    </source>
</evidence>
<dbReference type="CDD" id="cd03386">
    <property type="entry name" value="PAP2_Aur1_like"/>
    <property type="match status" value="1"/>
</dbReference>
<evidence type="ECO:0000313" key="7">
    <source>
        <dbReference type="EMBL" id="KAF7299435.1"/>
    </source>
</evidence>
<evidence type="ECO:0000256" key="4">
    <source>
        <dbReference type="ARBA" id="ARBA00023136"/>
    </source>
</evidence>
<feature type="transmembrane region" description="Helical" evidence="5">
    <location>
        <begin position="242"/>
        <end position="262"/>
    </location>
</feature>
<dbReference type="OrthoDB" id="2566866at2759"/>
<sequence length="341" mass="38714">MTTALKNVLEPVVIILIFAVGVVVNRRRPFSSLWSYLSASDAETPLLHANTNHPARHAIPIPDNTCFRQRHTSRLLALFPFTIEIFYWLLTYWPYQLLRAASAVFINADPQRKAATIILAQAHASEIMAIESRLGVAIELQFQRFVLRCHPMLMGFLKQLYLAHIAIGIAFLAYGFTYFPRRRFTAVRRTIALDNLLAFPILSFWRCAPPRLMPRTVGFVDVIHAGSETSAWANNRFQLTLAAMPSLHFGTSVLLATSIVLYGRHQWLRILAPLYPMLMGLSVVATANHWVLDCVVGVCVVAAGSYFNRVLLGMRPVEEWIFWLCQTERPQYREDGKGWSV</sequence>
<keyword evidence="4 5" id="KW-0472">Membrane</keyword>
<organism evidence="7 8">
    <name type="scientific">Mycena indigotica</name>
    <dbReference type="NCBI Taxonomy" id="2126181"/>
    <lineage>
        <taxon>Eukaryota</taxon>
        <taxon>Fungi</taxon>
        <taxon>Dikarya</taxon>
        <taxon>Basidiomycota</taxon>
        <taxon>Agaricomycotina</taxon>
        <taxon>Agaricomycetes</taxon>
        <taxon>Agaricomycetidae</taxon>
        <taxon>Agaricales</taxon>
        <taxon>Marasmiineae</taxon>
        <taxon>Mycenaceae</taxon>
        <taxon>Mycena</taxon>
    </lineage>
</organism>
<dbReference type="InterPro" id="IPR026841">
    <property type="entry name" value="Aur1/Ipt1"/>
</dbReference>
<proteinExistence type="predicted"/>